<proteinExistence type="predicted"/>
<reference evidence="1" key="1">
    <citation type="submission" date="2021-03" db="EMBL/GenBank/DDBJ databases">
        <title>Proteiniclasticum marinus sp. nov., isolated from tidal flat sediment.</title>
        <authorList>
            <person name="Namirimu T."/>
            <person name="Yang J.-A."/>
            <person name="Yang S.-H."/>
            <person name="Kim Y.-J."/>
            <person name="Kwon K.K."/>
        </authorList>
    </citation>
    <scope>NUCLEOTIDE SEQUENCE</scope>
    <source>
        <strain evidence="1">SCR006</strain>
    </source>
</reference>
<dbReference type="Proteomes" id="UP000664218">
    <property type="component" value="Unassembled WGS sequence"/>
</dbReference>
<dbReference type="AlphaFoldDB" id="A0A939HCX6"/>
<protein>
    <submittedName>
        <fullName evidence="1">P-II family nitrogen regulator</fullName>
    </submittedName>
</protein>
<dbReference type="SUPFAM" id="SSF54913">
    <property type="entry name" value="GlnB-like"/>
    <property type="match status" value="2"/>
</dbReference>
<dbReference type="InterPro" id="IPR015867">
    <property type="entry name" value="N-reg_PII/ATP_PRibTrfase_C"/>
</dbReference>
<dbReference type="PROSITE" id="PS51343">
    <property type="entry name" value="PII_GLNB_DOM"/>
    <property type="match status" value="1"/>
</dbReference>
<sequence length="219" mass="24054">MSNSNLEAFIYIVNHNDGSRVMKQAKKHGVRGTTAFLGHGTIESALLDFLGLNDVRKELILMVTDEVTGQHAMKGIHKDLRLDKPGRGIAFAIRVTRLIGSRGYIRDRSRENRGENEMHEAIFVIVDKGKGEFVIDAAKKAGSRGATLINARGSGIHETSTLFAMEIEPEKEIILILSEASETEKIIDAVSTECEIEKPGSGILFTCDVTRTLGLYQGK</sequence>
<dbReference type="Pfam" id="PF00543">
    <property type="entry name" value="P-II"/>
    <property type="match status" value="1"/>
</dbReference>
<accession>A0A939HCX6</accession>
<evidence type="ECO:0000313" key="2">
    <source>
        <dbReference type="Proteomes" id="UP000664218"/>
    </source>
</evidence>
<dbReference type="RefSeq" id="WP_207600643.1">
    <property type="nucleotide sequence ID" value="NZ_JAFNJU010000012.1"/>
</dbReference>
<organism evidence="1 2">
    <name type="scientific">Proteiniclasticum aestuarii</name>
    <dbReference type="NCBI Taxonomy" id="2817862"/>
    <lineage>
        <taxon>Bacteria</taxon>
        <taxon>Bacillati</taxon>
        <taxon>Bacillota</taxon>
        <taxon>Clostridia</taxon>
        <taxon>Eubacteriales</taxon>
        <taxon>Clostridiaceae</taxon>
        <taxon>Proteiniclasticum</taxon>
    </lineage>
</organism>
<dbReference type="GO" id="GO:0006808">
    <property type="term" value="P:regulation of nitrogen utilization"/>
    <property type="evidence" value="ECO:0007669"/>
    <property type="project" value="InterPro"/>
</dbReference>
<comment type="caution">
    <text evidence="1">The sequence shown here is derived from an EMBL/GenBank/DDBJ whole genome shotgun (WGS) entry which is preliminary data.</text>
</comment>
<name>A0A939HCX6_9CLOT</name>
<dbReference type="Gene3D" id="3.30.70.120">
    <property type="match status" value="1"/>
</dbReference>
<dbReference type="InterPro" id="IPR011322">
    <property type="entry name" value="N-reg_PII-like_a/b"/>
</dbReference>
<keyword evidence="2" id="KW-1185">Reference proteome</keyword>
<dbReference type="EMBL" id="JAFNJU010000012">
    <property type="protein sequence ID" value="MBO1266118.1"/>
    <property type="molecule type" value="Genomic_DNA"/>
</dbReference>
<gene>
    <name evidence="1" type="ORF">J3A84_13860</name>
</gene>
<dbReference type="SMART" id="SM00938">
    <property type="entry name" value="P-II"/>
    <property type="match status" value="1"/>
</dbReference>
<dbReference type="GO" id="GO:0030234">
    <property type="term" value="F:enzyme regulator activity"/>
    <property type="evidence" value="ECO:0007669"/>
    <property type="project" value="InterPro"/>
</dbReference>
<dbReference type="InterPro" id="IPR002187">
    <property type="entry name" value="N-reg_PII"/>
</dbReference>
<evidence type="ECO:0000313" key="1">
    <source>
        <dbReference type="EMBL" id="MBO1266118.1"/>
    </source>
</evidence>